<dbReference type="SUPFAM" id="SSF53474">
    <property type="entry name" value="alpha/beta-Hydrolases"/>
    <property type="match status" value="1"/>
</dbReference>
<evidence type="ECO:0000313" key="4">
    <source>
        <dbReference type="Proteomes" id="UP000231658"/>
    </source>
</evidence>
<keyword evidence="3" id="KW-0808">Transferase</keyword>
<dbReference type="InterPro" id="IPR029058">
    <property type="entry name" value="AB_hydrolase_fold"/>
</dbReference>
<dbReference type="InterPro" id="IPR050266">
    <property type="entry name" value="AB_hydrolase_sf"/>
</dbReference>
<dbReference type="OrthoDB" id="9779853at2"/>
<dbReference type="EMBL" id="FLYE01000044">
    <property type="protein sequence ID" value="SCA57422.1"/>
    <property type="molecule type" value="Genomic_DNA"/>
</dbReference>
<dbReference type="STRING" id="1867952.MTBPR1_50178"/>
<dbReference type="AlphaFoldDB" id="A0A1C3RJG4"/>
<keyword evidence="4" id="KW-1185">Reference proteome</keyword>
<dbReference type="Pfam" id="PF00561">
    <property type="entry name" value="Abhydrolase_1"/>
    <property type="match status" value="1"/>
</dbReference>
<organism evidence="3 4">
    <name type="scientific">Candidatus Terasakiella magnetica</name>
    <dbReference type="NCBI Taxonomy" id="1867952"/>
    <lineage>
        <taxon>Bacteria</taxon>
        <taxon>Pseudomonadati</taxon>
        <taxon>Pseudomonadota</taxon>
        <taxon>Alphaproteobacteria</taxon>
        <taxon>Rhodospirillales</taxon>
        <taxon>Terasakiellaceae</taxon>
        <taxon>Terasakiella</taxon>
    </lineage>
</organism>
<dbReference type="GO" id="GO:0016020">
    <property type="term" value="C:membrane"/>
    <property type="evidence" value="ECO:0007669"/>
    <property type="project" value="TreeGrafter"/>
</dbReference>
<dbReference type="PRINTS" id="PR00412">
    <property type="entry name" value="EPOXHYDRLASE"/>
</dbReference>
<reference evidence="3 4" key="1">
    <citation type="submission" date="2016-07" db="EMBL/GenBank/DDBJ databases">
        <authorList>
            <person name="Lefevre C.T."/>
        </authorList>
    </citation>
    <scope>NUCLEOTIDE SEQUENCE [LARGE SCALE GENOMIC DNA]</scope>
    <source>
        <strain evidence="3">PR1</strain>
    </source>
</reference>
<evidence type="ECO:0000259" key="2">
    <source>
        <dbReference type="Pfam" id="PF00561"/>
    </source>
</evidence>
<feature type="domain" description="AB hydrolase-1" evidence="2">
    <location>
        <begin position="19"/>
        <end position="259"/>
    </location>
</feature>
<dbReference type="GO" id="GO:0016746">
    <property type="term" value="F:acyltransferase activity"/>
    <property type="evidence" value="ECO:0007669"/>
    <property type="project" value="UniProtKB-KW"/>
</dbReference>
<evidence type="ECO:0000256" key="1">
    <source>
        <dbReference type="ARBA" id="ARBA00022801"/>
    </source>
</evidence>
<name>A0A1C3RJG4_9PROT</name>
<evidence type="ECO:0000313" key="3">
    <source>
        <dbReference type="EMBL" id="SCA57422.1"/>
    </source>
</evidence>
<dbReference type="GO" id="GO:0016787">
    <property type="term" value="F:hydrolase activity"/>
    <property type="evidence" value="ECO:0007669"/>
    <property type="project" value="UniProtKB-KW"/>
</dbReference>
<dbReference type="RefSeq" id="WP_069189451.1">
    <property type="nucleotide sequence ID" value="NZ_FLYE01000044.1"/>
</dbReference>
<accession>A0A1C3RJG4</accession>
<dbReference type="InterPro" id="IPR000073">
    <property type="entry name" value="AB_hydrolase_1"/>
</dbReference>
<dbReference type="InterPro" id="IPR000639">
    <property type="entry name" value="Epox_hydrolase-like"/>
</dbReference>
<sequence>MFPTNIGNQLFLNIQGQGPALILLHSWCGSHLEWAKLMPELSKHFTVYAWDARGHGRSQLTSKPPYTLEHLADDLNDLISENNLVKPMIVGHSMGAFIMWKYLEKYGQDNVSKIGIIDQTPKLVTDDTWEYGIYGRFNERDNRIFMFSMQEDFSECVLKLAAFGHNHATRKKYAEDTKGIKATRNLLKAYDPKPLIEIWKELTESDFRTLLTELKIPTLLIYGEKSNYYGKSTAEFVHNSIGDSTLHLYEDADHSPHLKQPERFIQDLLEFSKK</sequence>
<keyword evidence="1 3" id="KW-0378">Hydrolase</keyword>
<keyword evidence="3" id="KW-0012">Acyltransferase</keyword>
<proteinExistence type="predicted"/>
<dbReference type="Gene3D" id="3.40.50.1820">
    <property type="entry name" value="alpha/beta hydrolase"/>
    <property type="match status" value="1"/>
</dbReference>
<dbReference type="PANTHER" id="PTHR43798">
    <property type="entry name" value="MONOACYLGLYCEROL LIPASE"/>
    <property type="match status" value="1"/>
</dbReference>
<protein>
    <submittedName>
        <fullName evidence="3">Putative hydrolase or acyltransferase of alpha/beta superfamily</fullName>
    </submittedName>
</protein>
<dbReference type="Proteomes" id="UP000231658">
    <property type="component" value="Unassembled WGS sequence"/>
</dbReference>
<dbReference type="PANTHER" id="PTHR43798:SF31">
    <property type="entry name" value="AB HYDROLASE SUPERFAMILY PROTEIN YCLE"/>
    <property type="match status" value="1"/>
</dbReference>
<gene>
    <name evidence="3" type="ORF">MTBPR1_50178</name>
</gene>